<evidence type="ECO:0000313" key="5">
    <source>
        <dbReference type="Proteomes" id="UP000033710"/>
    </source>
</evidence>
<dbReference type="PANTHER" id="PTHR13315:SF1">
    <property type="entry name" value="PROTEIN TED1"/>
    <property type="match status" value="1"/>
</dbReference>
<sequence>MFASPTALLRNALRVLVPVAVALTVYTYLYPVFGQCAFPLPPRPTTEYSDTDSASSAFRKTLGLHLPSSLDGLLPGRSGLESRPLAPFRMLALGDPQLEGDTSIPNAYSDQSFPNLVHAFKLATFQKIPSDHGEENGPDDDSVSSMALRERIRQTLHDLVDFWFLDIPNTILSGRKRIDLFGNDFYLAHIVRLMRWWTVPTHISVLGDLLGSQWVDDDEFERRAFRFWNRVLKNGERIPDELAMFPADEYDLSGYLGTPANTSTPINQTVADIAASWTRRIINVAGNHDIGYAGDITAERLARFERQFGKANYELRFELPVDRLSTDARTAVFDDETNPDTHLLVPELRIINLNDMNLDTPAYSTDIQDQTYNFINAVINTASAVEFKGQFTIVLTHIPLYKPEGVCVDAPYFAFHDDDGTLREQNLLSEDASEGFLQGIFGMHGDRNAPGGGQGRRGVILNGHDHEGCDTFHYINQSHKIPDEDRRWETATWATARAEGLLGKERDGLPGVREITVRSMMGEFGGNAGLLSAWFDEDAWEWRFEYATCAFGRQHVWWVVHIVDLVTAGLLLVFYAIRTFESLTGKPLAWPSYVNVQKKELPKEKPKPAKAAVASAEKGPKPVSNGTPNR</sequence>
<feature type="region of interest" description="Disordered" evidence="2">
    <location>
        <begin position="601"/>
        <end position="630"/>
    </location>
</feature>
<evidence type="ECO:0000256" key="1">
    <source>
        <dbReference type="ARBA" id="ARBA00023136"/>
    </source>
</evidence>
<evidence type="ECO:0008006" key="6">
    <source>
        <dbReference type="Google" id="ProtNLM"/>
    </source>
</evidence>
<protein>
    <recommendedName>
        <fullName evidence="6">Polarized growth protein</fullName>
    </recommendedName>
</protein>
<keyword evidence="3" id="KW-1133">Transmembrane helix</keyword>
<dbReference type="PANTHER" id="PTHR13315">
    <property type="entry name" value="METALLO PHOSPHOESTERASE RELATED"/>
    <property type="match status" value="1"/>
</dbReference>
<dbReference type="GO" id="GO:0016020">
    <property type="term" value="C:membrane"/>
    <property type="evidence" value="ECO:0007669"/>
    <property type="project" value="GOC"/>
</dbReference>
<dbReference type="RefSeq" id="XP_016591701.1">
    <property type="nucleotide sequence ID" value="XM_016733925.1"/>
</dbReference>
<dbReference type="GO" id="GO:0006506">
    <property type="term" value="P:GPI anchor biosynthetic process"/>
    <property type="evidence" value="ECO:0007669"/>
    <property type="project" value="InterPro"/>
</dbReference>
<reference evidence="4 5" key="1">
    <citation type="journal article" date="2014" name="BMC Genomics">
        <title>Comparative genomics of the major fungal agents of human and animal Sporotrichosis: Sporothrix schenckii and Sporothrix brasiliensis.</title>
        <authorList>
            <person name="Teixeira M.M."/>
            <person name="de Almeida L.G."/>
            <person name="Kubitschek-Barreira P."/>
            <person name="Alves F.L."/>
            <person name="Kioshima E.S."/>
            <person name="Abadio A.K."/>
            <person name="Fernandes L."/>
            <person name="Derengowski L.S."/>
            <person name="Ferreira K.S."/>
            <person name="Souza R.C."/>
            <person name="Ruiz J.C."/>
            <person name="de Andrade N.C."/>
            <person name="Paes H.C."/>
            <person name="Nicola A.M."/>
            <person name="Albuquerque P."/>
            <person name="Gerber A.L."/>
            <person name="Martins V.P."/>
            <person name="Peconick L.D."/>
            <person name="Neto A.V."/>
            <person name="Chaucanez C.B."/>
            <person name="Silva P.A."/>
            <person name="Cunha O.L."/>
            <person name="de Oliveira F.F."/>
            <person name="dos Santos T.C."/>
            <person name="Barros A.L."/>
            <person name="Soares M.A."/>
            <person name="de Oliveira L.M."/>
            <person name="Marini M.M."/>
            <person name="Villalobos-Duno H."/>
            <person name="Cunha M.M."/>
            <person name="de Hoog S."/>
            <person name="da Silveira J.F."/>
            <person name="Henrissat B."/>
            <person name="Nino-Vega G.A."/>
            <person name="Cisalpino P.S."/>
            <person name="Mora-Montes H.M."/>
            <person name="Almeida S.R."/>
            <person name="Stajich J.E."/>
            <person name="Lopes-Bezerra L.M."/>
            <person name="Vasconcelos A.T."/>
            <person name="Felipe M.S."/>
        </authorList>
    </citation>
    <scope>NUCLEOTIDE SEQUENCE [LARGE SCALE GENOMIC DNA]</scope>
    <source>
        <strain evidence="4 5">1099-18</strain>
    </source>
</reference>
<dbReference type="OrthoDB" id="9984693at2759"/>
<dbReference type="Gene3D" id="3.60.21.10">
    <property type="match status" value="1"/>
</dbReference>
<accession>A0A0F2MJM6</accession>
<dbReference type="InterPro" id="IPR033308">
    <property type="entry name" value="PGAP5/Cdc1/Ted1"/>
</dbReference>
<evidence type="ECO:0000313" key="4">
    <source>
        <dbReference type="EMBL" id="KJR89025.1"/>
    </source>
</evidence>
<dbReference type="InterPro" id="IPR029052">
    <property type="entry name" value="Metallo-depent_PP-like"/>
</dbReference>
<gene>
    <name evidence="4" type="ORF">SPSK_07261</name>
</gene>
<dbReference type="AlphaFoldDB" id="A0A0F2MJM6"/>
<evidence type="ECO:0000256" key="3">
    <source>
        <dbReference type="SAM" id="Phobius"/>
    </source>
</evidence>
<dbReference type="GO" id="GO:0005783">
    <property type="term" value="C:endoplasmic reticulum"/>
    <property type="evidence" value="ECO:0007669"/>
    <property type="project" value="TreeGrafter"/>
</dbReference>
<keyword evidence="1 3" id="KW-0472">Membrane</keyword>
<comment type="caution">
    <text evidence="4">The sequence shown here is derived from an EMBL/GenBank/DDBJ whole genome shotgun (WGS) entry which is preliminary data.</text>
</comment>
<dbReference type="GeneID" id="27669202"/>
<name>A0A0F2MJM6_SPOSC</name>
<reference evidence="4 5" key="2">
    <citation type="journal article" date="2015" name="Eukaryot. Cell">
        <title>Asexual propagation of a virulent clone complex in a human and feline outbreak of sporotrichosis.</title>
        <authorList>
            <person name="Teixeira Mde M."/>
            <person name="Rodrigues A.M."/>
            <person name="Tsui C.K."/>
            <person name="de Almeida L.G."/>
            <person name="Van Diepeningen A.D."/>
            <person name="van den Ende B.G."/>
            <person name="Fernandes G.F."/>
            <person name="Kano R."/>
            <person name="Hamelin R.C."/>
            <person name="Lopes-Bezerra L.M."/>
            <person name="Vasconcelos A.T."/>
            <person name="de Hoog S."/>
            <person name="de Camargo Z.P."/>
            <person name="Felipe M.S."/>
        </authorList>
    </citation>
    <scope>NUCLEOTIDE SEQUENCE [LARGE SCALE GENOMIC DNA]</scope>
    <source>
        <strain evidence="4 5">1099-18</strain>
    </source>
</reference>
<dbReference type="SUPFAM" id="SSF56300">
    <property type="entry name" value="Metallo-dependent phosphatases"/>
    <property type="match status" value="1"/>
</dbReference>
<dbReference type="EMBL" id="AXCR01000004">
    <property type="protein sequence ID" value="KJR89025.1"/>
    <property type="molecule type" value="Genomic_DNA"/>
</dbReference>
<feature type="transmembrane region" description="Helical" evidence="3">
    <location>
        <begin position="12"/>
        <end position="33"/>
    </location>
</feature>
<keyword evidence="3" id="KW-0812">Transmembrane</keyword>
<proteinExistence type="predicted"/>
<organism evidence="4 5">
    <name type="scientific">Sporothrix schenckii 1099-18</name>
    <dbReference type="NCBI Taxonomy" id="1397361"/>
    <lineage>
        <taxon>Eukaryota</taxon>
        <taxon>Fungi</taxon>
        <taxon>Dikarya</taxon>
        <taxon>Ascomycota</taxon>
        <taxon>Pezizomycotina</taxon>
        <taxon>Sordariomycetes</taxon>
        <taxon>Sordariomycetidae</taxon>
        <taxon>Ophiostomatales</taxon>
        <taxon>Ophiostomataceae</taxon>
        <taxon>Sporothrix</taxon>
    </lineage>
</organism>
<evidence type="ECO:0000256" key="2">
    <source>
        <dbReference type="SAM" id="MobiDB-lite"/>
    </source>
</evidence>
<dbReference type="Proteomes" id="UP000033710">
    <property type="component" value="Unassembled WGS sequence"/>
</dbReference>
<feature type="transmembrane region" description="Helical" evidence="3">
    <location>
        <begin position="556"/>
        <end position="577"/>
    </location>
</feature>
<dbReference type="KEGG" id="ssck:SPSK_07261"/>
<dbReference type="VEuPathDB" id="FungiDB:SPSK_07261"/>